<protein>
    <submittedName>
        <fullName evidence="1">Uncharacterized protein</fullName>
    </submittedName>
</protein>
<evidence type="ECO:0000313" key="2">
    <source>
        <dbReference type="Proteomes" id="UP001234297"/>
    </source>
</evidence>
<evidence type="ECO:0000313" key="1">
    <source>
        <dbReference type="EMBL" id="KAJ8621985.1"/>
    </source>
</evidence>
<accession>A0ACC2KLW2</accession>
<name>A0ACC2KLW2_PERAE</name>
<comment type="caution">
    <text evidence="1">The sequence shown here is derived from an EMBL/GenBank/DDBJ whole genome shotgun (WGS) entry which is preliminary data.</text>
</comment>
<dbReference type="Proteomes" id="UP001234297">
    <property type="component" value="Chromosome 10"/>
</dbReference>
<dbReference type="EMBL" id="CM056818">
    <property type="protein sequence ID" value="KAJ8621985.1"/>
    <property type="molecule type" value="Genomic_DNA"/>
</dbReference>
<reference evidence="1 2" key="1">
    <citation type="journal article" date="2022" name="Hortic Res">
        <title>A haplotype resolved chromosomal level avocado genome allows analysis of novel avocado genes.</title>
        <authorList>
            <person name="Nath O."/>
            <person name="Fletcher S.J."/>
            <person name="Hayward A."/>
            <person name="Shaw L.M."/>
            <person name="Masouleh A.K."/>
            <person name="Furtado A."/>
            <person name="Henry R.J."/>
            <person name="Mitter N."/>
        </authorList>
    </citation>
    <scope>NUCLEOTIDE SEQUENCE [LARGE SCALE GENOMIC DNA]</scope>
    <source>
        <strain evidence="2">cv. Hass</strain>
    </source>
</reference>
<gene>
    <name evidence="1" type="ORF">MRB53_030514</name>
</gene>
<proteinExistence type="predicted"/>
<sequence length="67" mass="6285">MEEGEKEKDGSITLLPGASAAGADVCGASGDAHADSAALGAAAGEHAPAAGHDTAAEVAGLLGQLDE</sequence>
<keyword evidence="2" id="KW-1185">Reference proteome</keyword>
<organism evidence="1 2">
    <name type="scientific">Persea americana</name>
    <name type="common">Avocado</name>
    <dbReference type="NCBI Taxonomy" id="3435"/>
    <lineage>
        <taxon>Eukaryota</taxon>
        <taxon>Viridiplantae</taxon>
        <taxon>Streptophyta</taxon>
        <taxon>Embryophyta</taxon>
        <taxon>Tracheophyta</taxon>
        <taxon>Spermatophyta</taxon>
        <taxon>Magnoliopsida</taxon>
        <taxon>Magnoliidae</taxon>
        <taxon>Laurales</taxon>
        <taxon>Lauraceae</taxon>
        <taxon>Persea</taxon>
    </lineage>
</organism>